<dbReference type="Proteomes" id="UP000241899">
    <property type="component" value="Unassembled WGS sequence"/>
</dbReference>
<sequence>MDVSPNVVTEETLRGLLAEGYVLEVVCKDGPEKRHNSWYGSWVIRALLPDGSSPKALVTSRSLFKPREFKTIVGLVSFLADMGCKTACIPLEQGATERHVLPRQGKA</sequence>
<gene>
    <name evidence="1" type="ORF">C5F46_15305</name>
</gene>
<evidence type="ECO:0000313" key="1">
    <source>
        <dbReference type="EMBL" id="PTE13882.1"/>
    </source>
</evidence>
<dbReference type="RefSeq" id="WP_107326188.1">
    <property type="nucleotide sequence ID" value="NZ_NHSP01000051.1"/>
</dbReference>
<comment type="caution">
    <text evidence="1">The sequence shown here is derived from an EMBL/GenBank/DDBJ whole genome shotgun (WGS) entry which is preliminary data.</text>
</comment>
<reference evidence="1 2" key="1">
    <citation type="submission" date="2018-03" db="EMBL/GenBank/DDBJ databases">
        <title>Rhodobacter veldkampii.</title>
        <authorList>
            <person name="Meyer T.E."/>
            <person name="Miller S."/>
            <person name="Lodha T."/>
            <person name="Gandham S."/>
            <person name="Chintalapati S."/>
            <person name="Chintalapati V.R."/>
        </authorList>
    </citation>
    <scope>NUCLEOTIDE SEQUENCE [LARGE SCALE GENOMIC DNA]</scope>
    <source>
        <strain evidence="1 2">DSM 11550</strain>
    </source>
</reference>
<dbReference type="OrthoDB" id="7917345at2"/>
<accession>A0A2T4J7K9</accession>
<dbReference type="AlphaFoldDB" id="A0A2T4J7K9"/>
<protein>
    <submittedName>
        <fullName evidence="1">Uncharacterized protein</fullName>
    </submittedName>
</protein>
<keyword evidence="2" id="KW-1185">Reference proteome</keyword>
<dbReference type="EMBL" id="PZKF01000068">
    <property type="protein sequence ID" value="PTE13882.1"/>
    <property type="molecule type" value="Genomic_DNA"/>
</dbReference>
<organism evidence="1 2">
    <name type="scientific">Phaeovulum veldkampii DSM 11550</name>
    <dbReference type="NCBI Taxonomy" id="1185920"/>
    <lineage>
        <taxon>Bacteria</taxon>
        <taxon>Pseudomonadati</taxon>
        <taxon>Pseudomonadota</taxon>
        <taxon>Alphaproteobacteria</taxon>
        <taxon>Rhodobacterales</taxon>
        <taxon>Paracoccaceae</taxon>
        <taxon>Phaeovulum</taxon>
    </lineage>
</organism>
<name>A0A2T4J7K9_9RHOB</name>
<evidence type="ECO:0000313" key="2">
    <source>
        <dbReference type="Proteomes" id="UP000241899"/>
    </source>
</evidence>
<proteinExistence type="predicted"/>